<protein>
    <recommendedName>
        <fullName evidence="3">glutathione transferase</fullName>
        <ecNumber evidence="3">2.5.1.18</ecNumber>
    </recommendedName>
</protein>
<dbReference type="Pfam" id="PF14497">
    <property type="entry name" value="GST_C_3"/>
    <property type="match status" value="1"/>
</dbReference>
<dbReference type="Pfam" id="PF02798">
    <property type="entry name" value="GST_N"/>
    <property type="match status" value="1"/>
</dbReference>
<evidence type="ECO:0000313" key="9">
    <source>
        <dbReference type="Proteomes" id="UP000886998"/>
    </source>
</evidence>
<dbReference type="Proteomes" id="UP000886998">
    <property type="component" value="Unassembled WGS sequence"/>
</dbReference>
<dbReference type="GO" id="GO:0004364">
    <property type="term" value="F:glutathione transferase activity"/>
    <property type="evidence" value="ECO:0007669"/>
    <property type="project" value="UniProtKB-EC"/>
</dbReference>
<dbReference type="SFLD" id="SFLDS00019">
    <property type="entry name" value="Glutathione_Transferase_(cytos"/>
    <property type="match status" value="1"/>
</dbReference>
<dbReference type="PANTHER" id="PTHR11571:SF222">
    <property type="entry name" value="GLUTATHIONE TRANSFERASE"/>
    <property type="match status" value="1"/>
</dbReference>
<keyword evidence="9" id="KW-1185">Reference proteome</keyword>
<dbReference type="FunFam" id="1.20.1050.10:FF:000003">
    <property type="entry name" value="Glutathione S-transferase 2"/>
    <property type="match status" value="1"/>
</dbReference>
<dbReference type="AlphaFoldDB" id="A0A8X6XS46"/>
<dbReference type="SUPFAM" id="SSF52833">
    <property type="entry name" value="Thioredoxin-like"/>
    <property type="match status" value="1"/>
</dbReference>
<name>A0A8X6XS46_9ARAC</name>
<dbReference type="InterPro" id="IPR036282">
    <property type="entry name" value="Glutathione-S-Trfase_C_sf"/>
</dbReference>
<sequence length="219" mass="26185">MVKSTLGYWNIRAIAEPIRYLLHHEKEQFEDRRYLFTDYTWKNEKNALGLDFPNLPYYIDGNIRITQSTAILRYLGRKYGLDGKNEQDKLRISLAEQQIVDLRKDFFDHVYSRDFKSENGRFVETIPDKLKPWEEFIGNNEYLIGKDITYVDFMAFETFDYYRLLHRDSFVGFPNIRAYHHRMKNLPKLRDYLEKTFKPWPICGVASNFGGGLHPPKHI</sequence>
<proteinExistence type="inferred from homology"/>
<dbReference type="GO" id="GO:0006749">
    <property type="term" value="P:glutathione metabolic process"/>
    <property type="evidence" value="ECO:0007669"/>
    <property type="project" value="TreeGrafter"/>
</dbReference>
<dbReference type="InterPro" id="IPR004045">
    <property type="entry name" value="Glutathione_S-Trfase_N"/>
</dbReference>
<evidence type="ECO:0000313" key="8">
    <source>
        <dbReference type="EMBL" id="GFY59212.1"/>
    </source>
</evidence>
<evidence type="ECO:0000256" key="5">
    <source>
        <dbReference type="ARBA" id="ARBA00047960"/>
    </source>
</evidence>
<evidence type="ECO:0000256" key="1">
    <source>
        <dbReference type="ARBA" id="ARBA00003701"/>
    </source>
</evidence>
<comment type="similarity">
    <text evidence="2">Belongs to the GST superfamily. Mu family.</text>
</comment>
<dbReference type="Gene3D" id="1.20.1050.130">
    <property type="match status" value="1"/>
</dbReference>
<dbReference type="SUPFAM" id="SSF47616">
    <property type="entry name" value="GST C-terminal domain-like"/>
    <property type="match status" value="1"/>
</dbReference>
<evidence type="ECO:0000259" key="7">
    <source>
        <dbReference type="PROSITE" id="PS50405"/>
    </source>
</evidence>
<dbReference type="InterPro" id="IPR040079">
    <property type="entry name" value="Glutathione_S-Trfase"/>
</dbReference>
<dbReference type="PROSITE" id="PS50405">
    <property type="entry name" value="GST_CTER"/>
    <property type="match status" value="1"/>
</dbReference>
<dbReference type="InterPro" id="IPR004046">
    <property type="entry name" value="GST_C"/>
</dbReference>
<organism evidence="8 9">
    <name type="scientific">Trichonephila inaurata madagascariensis</name>
    <dbReference type="NCBI Taxonomy" id="2747483"/>
    <lineage>
        <taxon>Eukaryota</taxon>
        <taxon>Metazoa</taxon>
        <taxon>Ecdysozoa</taxon>
        <taxon>Arthropoda</taxon>
        <taxon>Chelicerata</taxon>
        <taxon>Arachnida</taxon>
        <taxon>Araneae</taxon>
        <taxon>Araneomorphae</taxon>
        <taxon>Entelegynae</taxon>
        <taxon>Araneoidea</taxon>
        <taxon>Nephilidae</taxon>
        <taxon>Trichonephila</taxon>
        <taxon>Trichonephila inaurata</taxon>
    </lineage>
</organism>
<evidence type="ECO:0000259" key="6">
    <source>
        <dbReference type="PROSITE" id="PS50404"/>
    </source>
</evidence>
<dbReference type="InterPro" id="IPR036249">
    <property type="entry name" value="Thioredoxin-like_sf"/>
</dbReference>
<dbReference type="PROSITE" id="PS50404">
    <property type="entry name" value="GST_NTER"/>
    <property type="match status" value="1"/>
</dbReference>
<evidence type="ECO:0000256" key="2">
    <source>
        <dbReference type="ARBA" id="ARBA00005861"/>
    </source>
</evidence>
<dbReference type="SFLD" id="SFLDG01205">
    <property type="entry name" value="AMPS.1"/>
    <property type="match status" value="1"/>
</dbReference>
<accession>A0A8X6XS46</accession>
<reference evidence="8" key="1">
    <citation type="submission" date="2020-08" db="EMBL/GenBank/DDBJ databases">
        <title>Multicomponent nature underlies the extraordinary mechanical properties of spider dragline silk.</title>
        <authorList>
            <person name="Kono N."/>
            <person name="Nakamura H."/>
            <person name="Mori M."/>
            <person name="Yoshida Y."/>
            <person name="Ohtoshi R."/>
            <person name="Malay A.D."/>
            <person name="Moran D.A.P."/>
            <person name="Tomita M."/>
            <person name="Numata K."/>
            <person name="Arakawa K."/>
        </authorList>
    </citation>
    <scope>NUCLEOTIDE SEQUENCE</scope>
</reference>
<comment type="function">
    <text evidence="1">Conjugation of reduced glutathione to a wide number of exogenous and endogenous hydrophobic electrophiles.</text>
</comment>
<dbReference type="OrthoDB" id="4951845at2759"/>
<dbReference type="EMBL" id="BMAV01012501">
    <property type="protein sequence ID" value="GFY59212.1"/>
    <property type="molecule type" value="Genomic_DNA"/>
</dbReference>
<evidence type="ECO:0000256" key="4">
    <source>
        <dbReference type="ARBA" id="ARBA00022679"/>
    </source>
</evidence>
<feature type="domain" description="GST C-terminal" evidence="7">
    <location>
        <begin position="85"/>
        <end position="202"/>
    </location>
</feature>
<evidence type="ECO:0000256" key="3">
    <source>
        <dbReference type="ARBA" id="ARBA00012452"/>
    </source>
</evidence>
<dbReference type="PANTHER" id="PTHR11571">
    <property type="entry name" value="GLUTATHIONE S-TRANSFERASE"/>
    <property type="match status" value="1"/>
</dbReference>
<comment type="caution">
    <text evidence="8">The sequence shown here is derived from an EMBL/GenBank/DDBJ whole genome shotgun (WGS) entry which is preliminary data.</text>
</comment>
<dbReference type="SFLD" id="SFLDG00363">
    <property type="entry name" value="AMPS_(cytGST):_Alpha-__Mu-__Pi"/>
    <property type="match status" value="1"/>
</dbReference>
<comment type="catalytic activity">
    <reaction evidence="5">
        <text>RX + glutathione = an S-substituted glutathione + a halide anion + H(+)</text>
        <dbReference type="Rhea" id="RHEA:16437"/>
        <dbReference type="ChEBI" id="CHEBI:15378"/>
        <dbReference type="ChEBI" id="CHEBI:16042"/>
        <dbReference type="ChEBI" id="CHEBI:17792"/>
        <dbReference type="ChEBI" id="CHEBI:57925"/>
        <dbReference type="ChEBI" id="CHEBI:90779"/>
        <dbReference type="EC" id="2.5.1.18"/>
    </reaction>
</comment>
<dbReference type="InterPro" id="IPR050213">
    <property type="entry name" value="GST_superfamily"/>
</dbReference>
<keyword evidence="4" id="KW-0808">Transferase</keyword>
<feature type="domain" description="GST N-terminal" evidence="6">
    <location>
        <begin position="2"/>
        <end position="83"/>
    </location>
</feature>
<dbReference type="InterPro" id="IPR010987">
    <property type="entry name" value="Glutathione-S-Trfase_C-like"/>
</dbReference>
<dbReference type="EC" id="2.5.1.18" evidence="3"/>
<gene>
    <name evidence="8" type="primary">Gstm1</name>
    <name evidence="8" type="ORF">TNIN_21901</name>
</gene>